<protein>
    <submittedName>
        <fullName evidence="6">Efflux RND transporter periplasmic adaptor subunit</fullName>
    </submittedName>
</protein>
<sequence length="362" mass="40644">MKYFIIIFLSCIAVFTFSCQSSEETINPKRESISESVYASGLIKAKNQYQAFANANGIVQEIFVSEGDSVKIGSPILVIYNETARLNRENAELTRAFADRKANQSRLRELENNIENAENKWRNDSLLYERQRRLKEQGVGSAVDLEQRQLAFENSRNAYQSAKLIYQDVKREIEYNEKSAAKNLSISKALESDLVLKSEVNGRVYDLLKEKGEMVNAQTPLAVLGSADEFVLEMQVDEYDIVKVKHGQKIIVTMDSYRGETFEAVVSKINPLMNESSKSFLVEGVFVNAPPVLYPNLTLEANIVIEVKEDALILPRSFILNDAFVINAAGDTLPVKLGLKDLQKAEILEGIDETTSVIKPVK</sequence>
<dbReference type="Gene3D" id="2.40.30.170">
    <property type="match status" value="1"/>
</dbReference>
<dbReference type="Pfam" id="PF25990">
    <property type="entry name" value="Beta-barrel_YknX"/>
    <property type="match status" value="1"/>
</dbReference>
<proteinExistence type="predicted"/>
<keyword evidence="2 3" id="KW-0175">Coiled coil</keyword>
<evidence type="ECO:0000256" key="1">
    <source>
        <dbReference type="ARBA" id="ARBA00004196"/>
    </source>
</evidence>
<dbReference type="EMBL" id="JANSUY010000001">
    <property type="protein sequence ID" value="MCR9013660.1"/>
    <property type="molecule type" value="Genomic_DNA"/>
</dbReference>
<dbReference type="PANTHER" id="PTHR32347">
    <property type="entry name" value="EFFLUX SYSTEM COMPONENT YKNX-RELATED"/>
    <property type="match status" value="1"/>
</dbReference>
<dbReference type="GO" id="GO:0030313">
    <property type="term" value="C:cell envelope"/>
    <property type="evidence" value="ECO:0007669"/>
    <property type="project" value="UniProtKB-SubCell"/>
</dbReference>
<dbReference type="InterPro" id="IPR050465">
    <property type="entry name" value="UPF0194_transport"/>
</dbReference>
<comment type="caution">
    <text evidence="6">The sequence shown here is derived from an EMBL/GenBank/DDBJ whole genome shotgun (WGS) entry which is preliminary data.</text>
</comment>
<comment type="subcellular location">
    <subcellularLocation>
        <location evidence="1">Cell envelope</location>
    </subcellularLocation>
</comment>
<gene>
    <name evidence="6" type="ORF">NU887_01370</name>
</gene>
<reference evidence="6" key="1">
    <citation type="submission" date="2022-08" db="EMBL/GenBank/DDBJ databases">
        <authorList>
            <person name="Zhang D."/>
        </authorList>
    </citation>
    <scope>NUCLEOTIDE SEQUENCE</scope>
    <source>
        <strain evidence="6">XJ19-11</strain>
    </source>
</reference>
<dbReference type="PANTHER" id="PTHR32347:SF14">
    <property type="entry name" value="EFFLUX SYSTEM COMPONENT YKNX-RELATED"/>
    <property type="match status" value="1"/>
</dbReference>
<feature type="domain" description="YknX-like beta-barrel" evidence="5">
    <location>
        <begin position="232"/>
        <end position="278"/>
    </location>
</feature>
<dbReference type="InterPro" id="IPR058636">
    <property type="entry name" value="Beta-barrel_YknX"/>
</dbReference>
<evidence type="ECO:0000313" key="6">
    <source>
        <dbReference type="EMBL" id="MCR9013660.1"/>
    </source>
</evidence>
<name>A0A9X2P7K5_9BACT</name>
<dbReference type="Gene3D" id="2.40.50.100">
    <property type="match status" value="1"/>
</dbReference>
<dbReference type="Proteomes" id="UP001142175">
    <property type="component" value="Unassembled WGS sequence"/>
</dbReference>
<feature type="chain" id="PRO_5040955562" evidence="4">
    <location>
        <begin position="22"/>
        <end position="362"/>
    </location>
</feature>
<keyword evidence="7" id="KW-1185">Reference proteome</keyword>
<feature type="signal peptide" evidence="4">
    <location>
        <begin position="1"/>
        <end position="21"/>
    </location>
</feature>
<feature type="coiled-coil region" evidence="3">
    <location>
        <begin position="93"/>
        <end position="127"/>
    </location>
</feature>
<dbReference type="PROSITE" id="PS51257">
    <property type="entry name" value="PROKAR_LIPOPROTEIN"/>
    <property type="match status" value="1"/>
</dbReference>
<dbReference type="AlphaFoldDB" id="A0A9X2P7K5"/>
<accession>A0A9X2P7K5</accession>
<evidence type="ECO:0000313" key="7">
    <source>
        <dbReference type="Proteomes" id="UP001142175"/>
    </source>
</evidence>
<evidence type="ECO:0000256" key="4">
    <source>
        <dbReference type="SAM" id="SignalP"/>
    </source>
</evidence>
<evidence type="ECO:0000256" key="3">
    <source>
        <dbReference type="SAM" id="Coils"/>
    </source>
</evidence>
<dbReference type="RefSeq" id="WP_258421555.1">
    <property type="nucleotide sequence ID" value="NZ_JANAEZ010000001.1"/>
</dbReference>
<evidence type="ECO:0000259" key="5">
    <source>
        <dbReference type="Pfam" id="PF25990"/>
    </source>
</evidence>
<keyword evidence="4" id="KW-0732">Signal</keyword>
<evidence type="ECO:0000256" key="2">
    <source>
        <dbReference type="ARBA" id="ARBA00023054"/>
    </source>
</evidence>
<organism evidence="6 7">
    <name type="scientific">Aquiflexum gelatinilyticum</name>
    <dbReference type="NCBI Taxonomy" id="2961943"/>
    <lineage>
        <taxon>Bacteria</taxon>
        <taxon>Pseudomonadati</taxon>
        <taxon>Bacteroidota</taxon>
        <taxon>Cytophagia</taxon>
        <taxon>Cytophagales</taxon>
        <taxon>Cyclobacteriaceae</taxon>
        <taxon>Aquiflexum</taxon>
    </lineage>
</organism>
<dbReference type="SUPFAM" id="SSF111369">
    <property type="entry name" value="HlyD-like secretion proteins"/>
    <property type="match status" value="1"/>
</dbReference>